<dbReference type="PANTHER" id="PTHR40942">
    <property type="match status" value="1"/>
</dbReference>
<comment type="similarity">
    <text evidence="2">Belongs to the Ap4A hydrolase family.</text>
</comment>
<evidence type="ECO:0000313" key="10">
    <source>
        <dbReference type="EMBL" id="PWR00275.1"/>
    </source>
</evidence>
<evidence type="ECO:0000256" key="7">
    <source>
        <dbReference type="ARBA" id="ARBA00033210"/>
    </source>
</evidence>
<keyword evidence="11" id="KW-1185">Reference proteome</keyword>
<dbReference type="CDD" id="cd07422">
    <property type="entry name" value="MPP_ApaH"/>
    <property type="match status" value="1"/>
</dbReference>
<dbReference type="RefSeq" id="WP_109836329.1">
    <property type="nucleotide sequence ID" value="NZ_QGKM01000005.1"/>
</dbReference>
<dbReference type="EC" id="3.6.1.41" evidence="3"/>
<evidence type="ECO:0000259" key="9">
    <source>
        <dbReference type="Pfam" id="PF00149"/>
    </source>
</evidence>
<gene>
    <name evidence="10" type="ORF">DKW60_03535</name>
</gene>
<reference evidence="10 11" key="1">
    <citation type="submission" date="2018-05" db="EMBL/GenBank/DDBJ databases">
        <title>Leucothrix arctica sp. nov., isolated from Arctic seawater.</title>
        <authorList>
            <person name="Choi A."/>
            <person name="Baek K."/>
        </authorList>
    </citation>
    <scope>NUCLEOTIDE SEQUENCE [LARGE SCALE GENOMIC DNA]</scope>
    <source>
        <strain evidence="10 11">JCM 18388</strain>
    </source>
</reference>
<evidence type="ECO:0000256" key="5">
    <source>
        <dbReference type="ARBA" id="ARBA00031248"/>
    </source>
</evidence>
<dbReference type="InterPro" id="IPR004617">
    <property type="entry name" value="ApaH"/>
</dbReference>
<sequence>MAVYAIGDVQGCYGALQRLLKKVDFSPEKDVIWFAGDLVCRGNKSLETLRFIKRLGDSAVVVLGNHDISLIAAHYKVIRPHPTLENIMKADDRYELIDWLRQKPLLHVDEDLGYCMAHAGIYPHWNLNQAQKFAREVQVPLRGATAQRWLKEVYGDEPSQWSDGLQSYDRHRFILNAFTRMRGCNPNGSLSFSTAGTVKDHQAKGLYPWFNLPSRTLLPKKVVFGHWAALGFHNDSQVLGLDTGCVWGRKLTAVRLDSDIIKPIQVACK</sequence>
<proteinExistence type="inferred from homology"/>
<dbReference type="Pfam" id="PF00149">
    <property type="entry name" value="Metallophos"/>
    <property type="match status" value="1"/>
</dbReference>
<evidence type="ECO:0000256" key="4">
    <source>
        <dbReference type="ARBA" id="ARBA00022801"/>
    </source>
</evidence>
<dbReference type="OrthoDB" id="9807890at2"/>
<accession>A0A317CPC2</accession>
<dbReference type="GO" id="GO:0008803">
    <property type="term" value="F:bis(5'-nucleosyl)-tetraphosphatase (symmetrical) activity"/>
    <property type="evidence" value="ECO:0007669"/>
    <property type="project" value="UniProtKB-EC"/>
</dbReference>
<dbReference type="PANTHER" id="PTHR40942:SF4">
    <property type="entry name" value="CYTOCHROME C5"/>
    <property type="match status" value="1"/>
</dbReference>
<comment type="function">
    <text evidence="1">Hydrolyzes diadenosine 5',5'''-P1,P4-tetraphosphate to yield ADP.</text>
</comment>
<dbReference type="NCBIfam" id="NF001204">
    <property type="entry name" value="PRK00166.1"/>
    <property type="match status" value="1"/>
</dbReference>
<dbReference type="InterPro" id="IPR029052">
    <property type="entry name" value="Metallo-depent_PP-like"/>
</dbReference>
<evidence type="ECO:0000256" key="3">
    <source>
        <dbReference type="ARBA" id="ARBA00012506"/>
    </source>
</evidence>
<evidence type="ECO:0000256" key="8">
    <source>
        <dbReference type="ARBA" id="ARBA00049417"/>
    </source>
</evidence>
<dbReference type="Gene3D" id="3.60.21.10">
    <property type="match status" value="1"/>
</dbReference>
<keyword evidence="4" id="KW-0378">Hydrolase</keyword>
<name>A0A317CPC2_9GAMM</name>
<dbReference type="SUPFAM" id="SSF56300">
    <property type="entry name" value="Metallo-dependent phosphatases"/>
    <property type="match status" value="1"/>
</dbReference>
<dbReference type="EMBL" id="QGKM01000005">
    <property type="protein sequence ID" value="PWR00275.1"/>
    <property type="molecule type" value="Genomic_DNA"/>
</dbReference>
<dbReference type="PIRSF" id="PIRSF000903">
    <property type="entry name" value="B5n-ttraPtase_sm"/>
    <property type="match status" value="1"/>
</dbReference>
<evidence type="ECO:0000256" key="1">
    <source>
        <dbReference type="ARBA" id="ARBA00003413"/>
    </source>
</evidence>
<dbReference type="InterPro" id="IPR004843">
    <property type="entry name" value="Calcineurin-like_PHP"/>
</dbReference>
<comment type="caution">
    <text evidence="10">The sequence shown here is derived from an EMBL/GenBank/DDBJ whole genome shotgun (WGS) entry which is preliminary data.</text>
</comment>
<protein>
    <recommendedName>
        <fullName evidence="3">bis(5'-nucleosyl)-tetraphosphatase (symmetrical)</fullName>
        <ecNumber evidence="3">3.6.1.41</ecNumber>
    </recommendedName>
    <alternativeName>
        <fullName evidence="6">Ap4A hydrolase</fullName>
    </alternativeName>
    <alternativeName>
        <fullName evidence="5">Diadenosine 5',5'''-P1,P4-tetraphosphate pyrophosphohydrolase</fullName>
    </alternativeName>
    <alternativeName>
        <fullName evidence="7">Diadenosine tetraphosphatase</fullName>
    </alternativeName>
</protein>
<dbReference type="NCBIfam" id="TIGR00668">
    <property type="entry name" value="apaH"/>
    <property type="match status" value="1"/>
</dbReference>
<organism evidence="10 11">
    <name type="scientific">Leucothrix pacifica</name>
    <dbReference type="NCBI Taxonomy" id="1247513"/>
    <lineage>
        <taxon>Bacteria</taxon>
        <taxon>Pseudomonadati</taxon>
        <taxon>Pseudomonadota</taxon>
        <taxon>Gammaproteobacteria</taxon>
        <taxon>Thiotrichales</taxon>
        <taxon>Thiotrichaceae</taxon>
        <taxon>Leucothrix</taxon>
    </lineage>
</organism>
<dbReference type="AlphaFoldDB" id="A0A317CPC2"/>
<evidence type="ECO:0000256" key="6">
    <source>
        <dbReference type="ARBA" id="ARBA00032248"/>
    </source>
</evidence>
<dbReference type="Proteomes" id="UP000245539">
    <property type="component" value="Unassembled WGS sequence"/>
</dbReference>
<feature type="domain" description="Calcineurin-like phosphoesterase" evidence="9">
    <location>
        <begin position="1"/>
        <end position="158"/>
    </location>
</feature>
<evidence type="ECO:0000313" key="11">
    <source>
        <dbReference type="Proteomes" id="UP000245539"/>
    </source>
</evidence>
<comment type="catalytic activity">
    <reaction evidence="8">
        <text>P(1),P(4)-bis(5'-adenosyl) tetraphosphate + H2O = 2 ADP + 2 H(+)</text>
        <dbReference type="Rhea" id="RHEA:24252"/>
        <dbReference type="ChEBI" id="CHEBI:15377"/>
        <dbReference type="ChEBI" id="CHEBI:15378"/>
        <dbReference type="ChEBI" id="CHEBI:58141"/>
        <dbReference type="ChEBI" id="CHEBI:456216"/>
        <dbReference type="EC" id="3.6.1.41"/>
    </reaction>
</comment>
<evidence type="ECO:0000256" key="2">
    <source>
        <dbReference type="ARBA" id="ARBA00005419"/>
    </source>
</evidence>